<dbReference type="AlphaFoldDB" id="N9V933"/>
<dbReference type="Pfam" id="PF10145">
    <property type="entry name" value="PhageMin_Tail"/>
    <property type="match status" value="1"/>
</dbReference>
<dbReference type="GO" id="GO:0000793">
    <property type="term" value="C:condensed chromosome"/>
    <property type="evidence" value="ECO:0007669"/>
    <property type="project" value="TreeGrafter"/>
</dbReference>
<evidence type="ECO:0000313" key="3">
    <source>
        <dbReference type="EMBL" id="ENY87110.1"/>
    </source>
</evidence>
<dbReference type="Gene3D" id="1.10.287.1490">
    <property type="match status" value="1"/>
</dbReference>
<dbReference type="PANTHER" id="PTHR43941">
    <property type="entry name" value="STRUCTURAL MAINTENANCE OF CHROMOSOMES PROTEIN 2"/>
    <property type="match status" value="1"/>
</dbReference>
<organism evidence="3 4">
    <name type="scientific">[Clostridium] innocuum 2959</name>
    <dbReference type="NCBI Taxonomy" id="999413"/>
    <lineage>
        <taxon>Bacteria</taxon>
        <taxon>Bacillati</taxon>
        <taxon>Bacillota</taxon>
        <taxon>Clostridia</taxon>
        <taxon>Eubacteriales</taxon>
        <taxon>Clostridiaceae</taxon>
        <taxon>Clostridium</taxon>
    </lineage>
</organism>
<dbReference type="eggNOG" id="COG5280">
    <property type="taxonomic scope" value="Bacteria"/>
</dbReference>
<feature type="coiled-coil region" evidence="1">
    <location>
        <begin position="49"/>
        <end position="104"/>
    </location>
</feature>
<dbReference type="eggNOG" id="COG5283">
    <property type="taxonomic scope" value="Bacteria"/>
</dbReference>
<dbReference type="SUPFAM" id="SSF57997">
    <property type="entry name" value="Tropomyosin"/>
    <property type="match status" value="1"/>
</dbReference>
<feature type="coiled-coil region" evidence="1">
    <location>
        <begin position="750"/>
        <end position="807"/>
    </location>
</feature>
<dbReference type="PATRIC" id="fig|999413.4.peg.2109"/>
<gene>
    <name evidence="3" type="ORF">HMPREF1094_02001</name>
</gene>
<reference evidence="3 4" key="1">
    <citation type="submission" date="2013-01" db="EMBL/GenBank/DDBJ databases">
        <title>The Genome Sequence of Clostridium innocuum 2959.</title>
        <authorList>
            <consortium name="The Broad Institute Genome Sequencing Platform"/>
            <person name="Earl A."/>
            <person name="Ward D."/>
            <person name="Feldgarden M."/>
            <person name="Gevers D."/>
            <person name="Courvalin P."/>
            <person name="Lambert T."/>
            <person name="Walker B."/>
            <person name="Young S.K."/>
            <person name="Zeng Q."/>
            <person name="Gargeya S."/>
            <person name="Fitzgerald M."/>
            <person name="Haas B."/>
            <person name="Abouelleil A."/>
            <person name="Alvarado L."/>
            <person name="Arachchi H.M."/>
            <person name="Berlin A.M."/>
            <person name="Chapman S.B."/>
            <person name="Dewar J."/>
            <person name="Goldberg J."/>
            <person name="Griggs A."/>
            <person name="Gujja S."/>
            <person name="Hansen M."/>
            <person name="Howarth C."/>
            <person name="Imamovic A."/>
            <person name="Larimer J."/>
            <person name="McCowan C."/>
            <person name="Murphy C."/>
            <person name="Neiman D."/>
            <person name="Pearson M."/>
            <person name="Priest M."/>
            <person name="Roberts A."/>
            <person name="Saif S."/>
            <person name="Shea T."/>
            <person name="Sisk P."/>
            <person name="Sykes S."/>
            <person name="Wortman J."/>
            <person name="Nusbaum C."/>
            <person name="Birren B."/>
        </authorList>
    </citation>
    <scope>NUCLEOTIDE SEQUENCE [LARGE SCALE GENOMIC DNA]</scope>
    <source>
        <strain evidence="3 4">2959</strain>
    </source>
</reference>
<accession>N9V933</accession>
<feature type="domain" description="Phage tail tape measure protein" evidence="2">
    <location>
        <begin position="306"/>
        <end position="499"/>
    </location>
</feature>
<dbReference type="GO" id="GO:0000785">
    <property type="term" value="C:chromatin"/>
    <property type="evidence" value="ECO:0007669"/>
    <property type="project" value="TreeGrafter"/>
</dbReference>
<feature type="coiled-coil region" evidence="1">
    <location>
        <begin position="911"/>
        <end position="949"/>
    </location>
</feature>
<dbReference type="PANTHER" id="PTHR43941:SF1">
    <property type="entry name" value="STRUCTURAL MAINTENANCE OF CHROMOSOMES PROTEIN 2"/>
    <property type="match status" value="1"/>
</dbReference>
<evidence type="ECO:0000259" key="2">
    <source>
        <dbReference type="Pfam" id="PF10145"/>
    </source>
</evidence>
<dbReference type="Proteomes" id="UP000013051">
    <property type="component" value="Unassembled WGS sequence"/>
</dbReference>
<proteinExistence type="predicted"/>
<dbReference type="GO" id="GO:0003682">
    <property type="term" value="F:chromatin binding"/>
    <property type="evidence" value="ECO:0007669"/>
    <property type="project" value="TreeGrafter"/>
</dbReference>
<keyword evidence="1" id="KW-0175">Coiled coil</keyword>
<evidence type="ECO:0000313" key="4">
    <source>
        <dbReference type="Proteomes" id="UP000013051"/>
    </source>
</evidence>
<dbReference type="GO" id="GO:0000796">
    <property type="term" value="C:condensin complex"/>
    <property type="evidence" value="ECO:0007669"/>
    <property type="project" value="TreeGrafter"/>
</dbReference>
<dbReference type="InterPro" id="IPR010090">
    <property type="entry name" value="Phage_tape_meas"/>
</dbReference>
<dbReference type="HOGENOM" id="CLU_273836_0_0_9"/>
<dbReference type="EMBL" id="AGYV01000003">
    <property type="protein sequence ID" value="ENY87110.1"/>
    <property type="molecule type" value="Genomic_DNA"/>
</dbReference>
<dbReference type="RefSeq" id="WP_002607684.1">
    <property type="nucleotide sequence ID" value="NZ_KB850943.1"/>
</dbReference>
<protein>
    <recommendedName>
        <fullName evidence="2">Phage tail tape measure protein domain-containing protein</fullName>
    </recommendedName>
</protein>
<name>N9V933_CLOIN</name>
<feature type="coiled-coil region" evidence="1">
    <location>
        <begin position="133"/>
        <end position="188"/>
    </location>
</feature>
<sequence length="1173" mass="128717">MGYDIGPRIGITGEREFNNQIQKINGRLKLLGSEMNLLTKKYDGNSDSLDFLQNKNEILKKQLQEQDTKVSVLSKAYKEQSEKLGNLKKELENATKAYGENSAEALKAENALRKQEDVMAKLGTSINETKGYCEALKNQIADNSKKMDELSAAEKNASSKLGELTQDITRQQKELAELQRAYQEAAISKGKDDRETQQLAAQITALSKDLQTNKQRLSAVQTESKQLAGALDEVEDSAKDAGDGFTIMKGAMADITADGIQSLAGSLKELVTQSDGASASFQAATGASADEMKRYNEEMKELYNNDYGDSLQDIADSMARVKQQMSDLDDEDLKNVTAGVKTLEDTFDMDFNETLRGTKQLMYQFGLSAEDSMDLIAMGAQNGLNYTDELGDNISEYAGKFAQAGYGADDYFQLLKNGSQNGAYNLDKINDAINEVTTRLADGTIEDSLDMFSSETGKVFKAWKDGRATQKDVIDAIVKDIGKTTNQQKKLTKAATAFGTMGEDANAKFVESLTSVGDEFSDVSGKMKEIQDIKYGTVESQLRGLGRTLQTDLMEPMIQDAMPVLKGGVEWMIDNLPLVEGALVTLGTAATTAFAVNKISKFKDSITNIAGGLTKLATADIPGVSSALGGLGSLLAAHPLLALAGVATAAGTAMFIFSQKTDAATEAIKKSSEETQKQIDAWKEMQAAQEEAVEGIYGEFEYYSQLRDELNSITDANGKVKKGYEDRAGVILGILNDALGTELQMNGNIIAGYKEQMENIDALINKKKAQALVDSGMDEYTEAVKKNAQATRDMMKAEEEYAAKKAELQPEIDALSEKMISSADKTAPKLREQLQAELDVYKENYEKKKELADGYMQTIVDHEYMMEELEKGTAESQKNIIDYVENTYKENGKSLQLSTQEQIKALEGYIEENKNSENEVVQNKVKSWKEQVEIKKKQLKEELGVVTDAIPEHATLWETMCTAGLNAYKKNEDQFLSAAFEQTEKAKKGIDDGTPQTEAAWQALADEGYAVLDGNTWKYTDAGENYALGLKNGVNNRAGEVFGAVSNMGLMMISALHDSLKENSPSKAAFEAGDFFTIGTINGVENEKKKLFSTITDMGKGMVERLQDNSAIMQRAQSEMFDVNGTFLSNTKAILESEQVNQINVYLDSRMIEQMVVKRVNRNQTFKSIVTGG</sequence>
<comment type="caution">
    <text evidence="3">The sequence shown here is derived from an EMBL/GenBank/DDBJ whole genome shotgun (WGS) entry which is preliminary data.</text>
</comment>
<keyword evidence="4" id="KW-1185">Reference proteome</keyword>
<evidence type="ECO:0000256" key="1">
    <source>
        <dbReference type="SAM" id="Coils"/>
    </source>
</evidence>